<dbReference type="InterPro" id="IPR055371">
    <property type="entry name" value="SpaA_PFL_dom_4"/>
</dbReference>
<feature type="domain" description="SpaA-like prealbumin fold" evidence="2">
    <location>
        <begin position="270"/>
        <end position="365"/>
    </location>
</feature>
<gene>
    <name evidence="3" type="ORF">ACFQV2_08010</name>
</gene>
<name>A0ABW2TKA2_9PSEU</name>
<evidence type="ECO:0000256" key="1">
    <source>
        <dbReference type="SAM" id="MobiDB-lite"/>
    </source>
</evidence>
<dbReference type="EMBL" id="JBHTEY010000004">
    <property type="protein sequence ID" value="MFC7613559.1"/>
    <property type="molecule type" value="Genomic_DNA"/>
</dbReference>
<evidence type="ECO:0000259" key="2">
    <source>
        <dbReference type="Pfam" id="PF24514"/>
    </source>
</evidence>
<dbReference type="Pfam" id="PF24514">
    <property type="entry name" value="SpaA_4"/>
    <property type="match status" value="1"/>
</dbReference>
<reference evidence="4" key="1">
    <citation type="journal article" date="2019" name="Int. J. Syst. Evol. Microbiol.">
        <title>The Global Catalogue of Microorganisms (GCM) 10K type strain sequencing project: providing services to taxonomists for standard genome sequencing and annotation.</title>
        <authorList>
            <consortium name="The Broad Institute Genomics Platform"/>
            <consortium name="The Broad Institute Genome Sequencing Center for Infectious Disease"/>
            <person name="Wu L."/>
            <person name="Ma J."/>
        </authorList>
    </citation>
    <scope>NUCLEOTIDE SEQUENCE [LARGE SCALE GENOMIC DNA]</scope>
    <source>
        <strain evidence="4">JCM 17695</strain>
    </source>
</reference>
<dbReference type="Gene3D" id="2.60.40.1140">
    <property type="entry name" value="Collagen-binding surface protein Cna, B-type domain"/>
    <property type="match status" value="1"/>
</dbReference>
<accession>A0ABW2TKA2</accession>
<evidence type="ECO:0000313" key="4">
    <source>
        <dbReference type="Proteomes" id="UP001596512"/>
    </source>
</evidence>
<feature type="region of interest" description="Disordered" evidence="1">
    <location>
        <begin position="43"/>
        <end position="70"/>
    </location>
</feature>
<proteinExistence type="predicted"/>
<comment type="caution">
    <text evidence="3">The sequence shown here is derived from an EMBL/GenBank/DDBJ whole genome shotgun (WGS) entry which is preliminary data.</text>
</comment>
<organism evidence="3 4">
    <name type="scientific">Actinokineospora soli</name>
    <dbReference type="NCBI Taxonomy" id="1048753"/>
    <lineage>
        <taxon>Bacteria</taxon>
        <taxon>Bacillati</taxon>
        <taxon>Actinomycetota</taxon>
        <taxon>Actinomycetes</taxon>
        <taxon>Pseudonocardiales</taxon>
        <taxon>Pseudonocardiaceae</taxon>
        <taxon>Actinokineospora</taxon>
    </lineage>
</organism>
<sequence>MAVTALVVGYLPAAANLGGSPFDAGDGNLVLNDEAQDWVNAPNRKVGLDKPTGQTDDSFGQGTKEDTAVPTVVDGSIPNNKSDLTRLYVANEKVSGKEFLYLAWERVQEPNGTTNMDFEFNQDSTASANGVTPIRTAGDVLIKYDLSQGGVNPVLGYHLWVTTGTAQQVCEASNTVPCWGKVQSLAGNFEGSINTPAVTDPIPPDAPRTLSPRTFGEAAINLSDSGILPPNVCKTFGSAYLKSRASDSFTAALKDFIAPVPVNISNCGSIVVRKVTVNGDSTFDYTTTGGLSPSTFQLSNGGTRTYTDVASGSYSVTESAPPAGWTLQGLQCTASGAGTSVTTTGATANITMAGDGLVDCTYTNHTKLSPAITTLLSAELVPIGTTVHDTATLSGASANAGGTVTYTVFSDSGCSQNPQDAGTVNVVNGVVPNSNGITFTSAGTFYWQASYSGDANNNPALSVCTSEILVVQKNQPGMTTAQNLLPNDSSTLTGATATAGGSITFDLHSPADATCSGAPALTQTVAVSGNGTYATTNTTFFATAEGTWRWRVSYTGDANNEAAVSACGVEHFTIDNG</sequence>
<dbReference type="Proteomes" id="UP001596512">
    <property type="component" value="Unassembled WGS sequence"/>
</dbReference>
<keyword evidence="4" id="KW-1185">Reference proteome</keyword>
<protein>
    <recommendedName>
        <fullName evidence="2">SpaA-like prealbumin fold domain-containing protein</fullName>
    </recommendedName>
</protein>
<feature type="compositionally biased region" description="Polar residues" evidence="1">
    <location>
        <begin position="52"/>
        <end position="61"/>
    </location>
</feature>
<evidence type="ECO:0000313" key="3">
    <source>
        <dbReference type="EMBL" id="MFC7613559.1"/>
    </source>
</evidence>